<keyword evidence="1" id="KW-0472">Membrane</keyword>
<comment type="caution">
    <text evidence="2">The sequence shown here is derived from an EMBL/GenBank/DDBJ whole genome shotgun (WGS) entry which is preliminary data.</text>
</comment>
<dbReference type="InterPro" id="IPR024515">
    <property type="entry name" value="DUF3397"/>
</dbReference>
<evidence type="ECO:0000256" key="1">
    <source>
        <dbReference type="SAM" id="Phobius"/>
    </source>
</evidence>
<feature type="transmembrane region" description="Helical" evidence="1">
    <location>
        <begin position="45"/>
        <end position="64"/>
    </location>
</feature>
<feature type="transmembrane region" description="Helical" evidence="1">
    <location>
        <begin position="70"/>
        <end position="87"/>
    </location>
</feature>
<proteinExistence type="predicted"/>
<dbReference type="Proteomes" id="UP001165962">
    <property type="component" value="Unassembled WGS sequence"/>
</dbReference>
<evidence type="ECO:0000313" key="3">
    <source>
        <dbReference type="Proteomes" id="UP001165962"/>
    </source>
</evidence>
<keyword evidence="1" id="KW-1133">Transmembrane helix</keyword>
<sequence length="131" mass="14768">MSGLVDWLQMVYSLMAVLPFIPFLLVWGIVYGFTRDKRIATHRSIDVTALFLIGSVSLVSKRIFQTDFGFWAVVLVLLIVCGLVGSLQNRTKGKVNPWKLAKTLLRFSFIFLSASYILLLCIAIVTYMITS</sequence>
<dbReference type="EMBL" id="JAAOIW010000004">
    <property type="protein sequence ID" value="NHN30897.1"/>
    <property type="molecule type" value="Genomic_DNA"/>
</dbReference>
<organism evidence="2 3">
    <name type="scientific">Paenibacillus agricola</name>
    <dbReference type="NCBI Taxonomy" id="2716264"/>
    <lineage>
        <taxon>Bacteria</taxon>
        <taxon>Bacillati</taxon>
        <taxon>Bacillota</taxon>
        <taxon>Bacilli</taxon>
        <taxon>Bacillales</taxon>
        <taxon>Paenibacillaceae</taxon>
        <taxon>Paenibacillus</taxon>
    </lineage>
</organism>
<keyword evidence="1" id="KW-0812">Transmembrane</keyword>
<evidence type="ECO:0000313" key="2">
    <source>
        <dbReference type="EMBL" id="NHN30897.1"/>
    </source>
</evidence>
<accession>A0ABX0J7Q2</accession>
<dbReference type="Pfam" id="PF11877">
    <property type="entry name" value="DUF3397"/>
    <property type="match status" value="1"/>
</dbReference>
<feature type="transmembrane region" description="Helical" evidence="1">
    <location>
        <begin position="12"/>
        <end position="33"/>
    </location>
</feature>
<keyword evidence="3" id="KW-1185">Reference proteome</keyword>
<reference evidence="2" key="1">
    <citation type="submission" date="2020-03" db="EMBL/GenBank/DDBJ databases">
        <title>Draft sequencing of Paenibacilllus sp. S3N08.</title>
        <authorList>
            <person name="Kim D.-U."/>
        </authorList>
    </citation>
    <scope>NUCLEOTIDE SEQUENCE</scope>
    <source>
        <strain evidence="2">S3N08</strain>
    </source>
</reference>
<name>A0ABX0J7Q2_9BACL</name>
<protein>
    <submittedName>
        <fullName evidence="2">DUF3397 domain-containing protein</fullName>
    </submittedName>
</protein>
<gene>
    <name evidence="2" type="ORF">G9U52_13745</name>
</gene>
<feature type="transmembrane region" description="Helical" evidence="1">
    <location>
        <begin position="107"/>
        <end position="129"/>
    </location>
</feature>
<dbReference type="RefSeq" id="WP_166150345.1">
    <property type="nucleotide sequence ID" value="NZ_JAAOIW010000004.1"/>
</dbReference>